<comment type="caution">
    <text evidence="1">The sequence shown here is derived from an EMBL/GenBank/DDBJ whole genome shotgun (WGS) entry which is preliminary data.</text>
</comment>
<sequence>MGKRPPPIPKSPPPPPYDANNAGIKAGKAPPPSRAQMELGAILQAAAKKYSDNSGDSLTEYMVPPMKSVEELVNQIERQNDRFSSFRARKAKLFGALQATLRPVQLVGDVASGTAGEAFPATQGIFAAVMHLVNAANDVSSTYDSIVDLFEQLTDFTGRLNVYVRVRMSEPLRQKLVEILASLFEVFVLARKEVKRGRFKAFFRRIAFMESPVGPAFERFKTLTLAEERQVIADTYGGVSQIDTKTDRVEALVNQVNENVEHLRLEQHDRISTTHQDKLREILEPSPFPEDFFKSFNRSRVQGTGNWILEDEGLQYWLQGNTQYLFLSGAAGSGKSFLATRLISWGNENLSHLGYFYFRADNPETRSVLQALRDVAYQLSESDAYYAKQVTRSLRSPDDIKTISSAFRRLFVEPFVNDDRGRLLHVFLDGIDEAEAEDVRELLALLAPDDEDTQPPDRTRIQMALIGRSYVSDSVTDALERLDQVELLTKIVVTSDRNLEDVSAFIVDGVMHSRLLSKSPQDFKHEVIHTMENKADGLFIMAKFMMADMSRKRHPSSVLRSLESYPKEITGMLKKTLASLSAAVSEDEAADLNEMLRWVACAEEALTMEQLEAASILRFGDPPFRFEETLRGQYACFFDLEREDGLSTDDLIKDLERARRDKKRDSTPSRSRRSSSAGKESPKSMPKLIPGGSSLSPGLRSLSPAQNFANSRRRSSPVPLARSVGRRSSMSISRSPIRSPDLADSGDELEFRSKKSSTKVTFSHNSVREFFSDDDNPTSTREGSGPTIGFDAISAKLHVLSTCLKIFTDEAWFKRQRLGRGRHAIRQYAAWYWQEHVAAIDPARLSPSQKAKIGSQVYRMLTDEKLIYQWSIMYLKNDEGLEVLTDRNIKALRKWMNDGDVLANLDANAKAWAAKAAAKPTGLFQNIGDFYARAWLEKGFDKYVPTRFCFTIVQSLAFMEAGHNWSYSSCHWADVPVPQRIAKAVEWAGCEKNGHWYRRVGSTYLTSGMHTEALAHYDEAIELEGNSVETNGRKAFCLFRDQRHKESLDLALECVDVEEKNLASGKLTEAELSISKWRLYRDHFLIAQCAYRLKQVDKSIEYFHKAVQSGADANLDGSERFEPIVGLLEVLAIENKHAEIMKVVLGLSLHATGPRQEQSRLIDFLLFQFSKPSVMNWIPKAAVRDGKAEFIIERLEMAIGTAHSSREPLKELYLRLTLGATLIYNRDVDDAINLFEMISLHEYRPRGNVPTRQAHAISFQRLASLYREKALHAGLKGANAEGWIRKLEAVQERQSTHQNLDMPANMLGSDVNVASIYLALFYRLGGRPKDAESLLATLIVDSCEILEDEDLRNDEYALENLVKLFIAADDVANAKALAVSMRRLNPDAQIPTPEDSPVHQRKRRVPKLPDIQSSSRSCAQCLDNISARENFYLCRFCMECFCGKCHRTIIKVKDNTVAVNRSDKVMCRSDHEWIVVPPLNKVLHSGEILVRDGEVASFEEWKNEVKARWVKKRARAPMASQRGDGLVLGGW</sequence>
<keyword evidence="2" id="KW-1185">Reference proteome</keyword>
<dbReference type="Proteomes" id="UP001163324">
    <property type="component" value="Chromosome 6"/>
</dbReference>
<gene>
    <name evidence="1" type="ORF">N3K66_006322</name>
</gene>
<organism evidence="1 2">
    <name type="scientific">Trichothecium roseum</name>
    <dbReference type="NCBI Taxonomy" id="47278"/>
    <lineage>
        <taxon>Eukaryota</taxon>
        <taxon>Fungi</taxon>
        <taxon>Dikarya</taxon>
        <taxon>Ascomycota</taxon>
        <taxon>Pezizomycotina</taxon>
        <taxon>Sordariomycetes</taxon>
        <taxon>Hypocreomycetidae</taxon>
        <taxon>Hypocreales</taxon>
        <taxon>Hypocreales incertae sedis</taxon>
        <taxon>Trichothecium</taxon>
    </lineage>
</organism>
<accession>A0ACC0UWC1</accession>
<protein>
    <submittedName>
        <fullName evidence="1">Uncharacterized protein</fullName>
    </submittedName>
</protein>
<proteinExistence type="predicted"/>
<name>A0ACC0UWC1_9HYPO</name>
<reference evidence="1" key="1">
    <citation type="submission" date="2022-10" db="EMBL/GenBank/DDBJ databases">
        <title>Complete Genome of Trichothecium roseum strain YXFP-22015, a Plant Pathogen Isolated from Citrus.</title>
        <authorList>
            <person name="Wang Y."/>
            <person name="Zhu L."/>
        </authorList>
    </citation>
    <scope>NUCLEOTIDE SEQUENCE</scope>
    <source>
        <strain evidence="1">YXFP-22015</strain>
    </source>
</reference>
<evidence type="ECO:0000313" key="2">
    <source>
        <dbReference type="Proteomes" id="UP001163324"/>
    </source>
</evidence>
<dbReference type="EMBL" id="CM047945">
    <property type="protein sequence ID" value="KAI9897962.1"/>
    <property type="molecule type" value="Genomic_DNA"/>
</dbReference>
<evidence type="ECO:0000313" key="1">
    <source>
        <dbReference type="EMBL" id="KAI9897962.1"/>
    </source>
</evidence>